<dbReference type="SUPFAM" id="SSF46689">
    <property type="entry name" value="Homeodomain-like"/>
    <property type="match status" value="1"/>
</dbReference>
<dbReference type="InterPro" id="IPR009057">
    <property type="entry name" value="Homeodomain-like_sf"/>
</dbReference>
<organism evidence="2 3">
    <name type="scientific">Tetraparma gracilis</name>
    <dbReference type="NCBI Taxonomy" id="2962635"/>
    <lineage>
        <taxon>Eukaryota</taxon>
        <taxon>Sar</taxon>
        <taxon>Stramenopiles</taxon>
        <taxon>Ochrophyta</taxon>
        <taxon>Bolidophyceae</taxon>
        <taxon>Parmales</taxon>
        <taxon>Triparmaceae</taxon>
        <taxon>Tetraparma</taxon>
    </lineage>
</organism>
<dbReference type="PANTHER" id="PTHR10865:SF28">
    <property type="entry name" value="ELM2 DOMAIN-CONTAINING PROTEIN"/>
    <property type="match status" value="1"/>
</dbReference>
<dbReference type="InterPro" id="IPR017884">
    <property type="entry name" value="SANT_dom"/>
</dbReference>
<accession>A0ABQ6MCR6</accession>
<keyword evidence="3" id="KW-1185">Reference proteome</keyword>
<evidence type="ECO:0000313" key="3">
    <source>
        <dbReference type="Proteomes" id="UP001165060"/>
    </source>
</evidence>
<feature type="domain" description="SANT" evidence="1">
    <location>
        <begin position="48"/>
        <end position="99"/>
    </location>
</feature>
<dbReference type="Gene3D" id="1.10.10.60">
    <property type="entry name" value="Homeodomain-like"/>
    <property type="match status" value="1"/>
</dbReference>
<sequence>PPPQYLSTISSLFTPAIHLSPYSYSLPSLPLERPSLLGLLQSPLRRPPVLENWSPREILAFEASLAVRGKDFPFASKSVRTKSCKDCVEFYYVWKKSESYRAWKRGYECELREEEMEMRTKMKEDKEE</sequence>
<reference evidence="2 3" key="1">
    <citation type="journal article" date="2023" name="Commun. Biol.">
        <title>Genome analysis of Parmales, the sister group of diatoms, reveals the evolutionary specialization of diatoms from phago-mixotrophs to photoautotrophs.</title>
        <authorList>
            <person name="Ban H."/>
            <person name="Sato S."/>
            <person name="Yoshikawa S."/>
            <person name="Yamada K."/>
            <person name="Nakamura Y."/>
            <person name="Ichinomiya M."/>
            <person name="Sato N."/>
            <person name="Blanc-Mathieu R."/>
            <person name="Endo H."/>
            <person name="Kuwata A."/>
            <person name="Ogata H."/>
        </authorList>
    </citation>
    <scope>NUCLEOTIDE SEQUENCE [LARGE SCALE GENOMIC DNA]</scope>
</reference>
<dbReference type="PANTHER" id="PTHR10865">
    <property type="entry name" value="METASTASIS-ASSOCIATED PROTEIN AND MESODERM INDUCTION EARLY RESPONSE PROTEIN"/>
    <property type="match status" value="1"/>
</dbReference>
<proteinExistence type="predicted"/>
<dbReference type="InterPro" id="IPR040138">
    <property type="entry name" value="MIER/MTA"/>
</dbReference>
<dbReference type="EMBL" id="BRYB01001344">
    <property type="protein sequence ID" value="GMI23685.1"/>
    <property type="molecule type" value="Genomic_DNA"/>
</dbReference>
<feature type="non-terminal residue" evidence="2">
    <location>
        <position position="1"/>
    </location>
</feature>
<protein>
    <recommendedName>
        <fullName evidence="1">SANT domain-containing protein</fullName>
    </recommendedName>
</protein>
<gene>
    <name evidence="2" type="ORF">TeGR_g14046</name>
</gene>
<evidence type="ECO:0000259" key="1">
    <source>
        <dbReference type="PROSITE" id="PS51293"/>
    </source>
</evidence>
<comment type="caution">
    <text evidence="2">The sequence shown here is derived from an EMBL/GenBank/DDBJ whole genome shotgun (WGS) entry which is preliminary data.</text>
</comment>
<evidence type="ECO:0000313" key="2">
    <source>
        <dbReference type="EMBL" id="GMI23685.1"/>
    </source>
</evidence>
<dbReference type="PROSITE" id="PS51293">
    <property type="entry name" value="SANT"/>
    <property type="match status" value="1"/>
</dbReference>
<name>A0ABQ6MCR6_9STRA</name>
<dbReference type="Proteomes" id="UP001165060">
    <property type="component" value="Unassembled WGS sequence"/>
</dbReference>